<proteinExistence type="predicted"/>
<feature type="transmembrane region" description="Helical" evidence="1">
    <location>
        <begin position="79"/>
        <end position="98"/>
    </location>
</feature>
<dbReference type="AlphaFoldDB" id="A0A381Z0P0"/>
<feature type="non-terminal residue" evidence="2">
    <location>
        <position position="1"/>
    </location>
</feature>
<keyword evidence="1" id="KW-0812">Transmembrane</keyword>
<accession>A0A381Z0P0</accession>
<organism evidence="2">
    <name type="scientific">marine metagenome</name>
    <dbReference type="NCBI Taxonomy" id="408172"/>
    <lineage>
        <taxon>unclassified sequences</taxon>
        <taxon>metagenomes</taxon>
        <taxon>ecological metagenomes</taxon>
    </lineage>
</organism>
<keyword evidence="1" id="KW-0472">Membrane</keyword>
<protein>
    <submittedName>
        <fullName evidence="2">Uncharacterized protein</fullName>
    </submittedName>
</protein>
<evidence type="ECO:0000313" key="2">
    <source>
        <dbReference type="EMBL" id="SVA82770.1"/>
    </source>
</evidence>
<feature type="transmembrane region" description="Helical" evidence="1">
    <location>
        <begin position="37"/>
        <end position="59"/>
    </location>
</feature>
<evidence type="ECO:0000256" key="1">
    <source>
        <dbReference type="SAM" id="Phobius"/>
    </source>
</evidence>
<keyword evidence="1" id="KW-1133">Transmembrane helix</keyword>
<reference evidence="2" key="1">
    <citation type="submission" date="2018-05" db="EMBL/GenBank/DDBJ databases">
        <authorList>
            <person name="Lanie J.A."/>
            <person name="Ng W.-L."/>
            <person name="Kazmierczak K.M."/>
            <person name="Andrzejewski T.M."/>
            <person name="Davidsen T.M."/>
            <person name="Wayne K.J."/>
            <person name="Tettelin H."/>
            <person name="Glass J.I."/>
            <person name="Rusch D."/>
            <person name="Podicherti R."/>
            <person name="Tsui H.-C.T."/>
            <person name="Winkler M.E."/>
        </authorList>
    </citation>
    <scope>NUCLEOTIDE SEQUENCE</scope>
</reference>
<sequence length="113" mass="12852">VRIRFVSSLNRELRQQRMDPKPLSTAEWAEVGNALKFLWLALGFALIAGPSLLTAHAILPSVIDTKTVPARWARFRAPLYVVGITCVAGIFFALFMASQNTDFLHDMYSRWWQ</sequence>
<name>A0A381Z0P0_9ZZZZ</name>
<gene>
    <name evidence="2" type="ORF">METZ01_LOCUS135624</name>
</gene>
<dbReference type="EMBL" id="UINC01019535">
    <property type="protein sequence ID" value="SVA82770.1"/>
    <property type="molecule type" value="Genomic_DNA"/>
</dbReference>